<gene>
    <name evidence="1" type="ORF">DS843_24565</name>
</gene>
<sequence>MFPAYRADRVFLAVPRSVELASRADQSPDFFLEFFSDENAPDDDQSLSASLHMGLVRGGDHASLRDDPSLFPTGSAPNSAHGPVVFPASLAPGATWYFECGAHRASAPATWDGAQRAALDVRLPAKTADLLYAQLAQGTLVSARMALECAVAGFLPMVAATATFDPGVLIAHLRALHHDAPSLPFGDLVAALERPAGLVGFEAAEPGIPTRDRALALAGRLLRHFGGPAPCPRVSDGPHVALRPPPEGTGPLRWDLRTPFLMEMPQLLALDPFAPIVAAGGRDRVTAFTRVGPLPEDRLTMRVAVASGFPANIRNCDAIDVTLRVDKSLSRSGMTTAQAVTLDPGDRRSQTVALAFRKGTGQAYSARLTLVVDGEVLEFPWFDGPGGYLHLGPADSPLDILTVRAAPALLAQADIAVAVTGTPHTAGLTPDQPSASVLLRPGGDHRLAVTARDRRGKRPPIHLDLPGQSVSSRPVELDLWSFPGYGPQTVRVHVAFSPGVREARFEFRREAAPDDADGSVILDVTPEQPTASVHYVSDHLFDNRYRHRRLLDGGGATAWSDGLPPGEDLELAATETHDTGRTQNVRNA</sequence>
<dbReference type="Proteomes" id="UP000480854">
    <property type="component" value="Unassembled WGS sequence"/>
</dbReference>
<dbReference type="EMBL" id="QOKW01000026">
    <property type="protein sequence ID" value="KAA0677168.1"/>
    <property type="molecule type" value="Genomic_DNA"/>
</dbReference>
<evidence type="ECO:0000313" key="2">
    <source>
        <dbReference type="Proteomes" id="UP000480854"/>
    </source>
</evidence>
<dbReference type="AlphaFoldDB" id="A0A9W7KPU6"/>
<proteinExistence type="predicted"/>
<comment type="caution">
    <text evidence="1">The sequence shown here is derived from an EMBL/GenBank/DDBJ whole genome shotgun (WGS) entry which is preliminary data.</text>
</comment>
<reference evidence="1 2" key="1">
    <citation type="submission" date="2018-07" db="EMBL/GenBank/DDBJ databases">
        <title>Genome sequence of Azospirillum sp. ATCC 49961.</title>
        <authorList>
            <person name="Sant'Anna F.H."/>
            <person name="Baldani J.I."/>
            <person name="Zilli J.E."/>
            <person name="Reis V.M."/>
            <person name="Hartmann A."/>
            <person name="Cruz L."/>
            <person name="de Souza E.M."/>
            <person name="de Oliveira Pedrosa F."/>
            <person name="Passaglia L.M.P."/>
        </authorList>
    </citation>
    <scope>NUCLEOTIDE SEQUENCE [LARGE SCALE GENOMIC DNA]</scope>
    <source>
        <strain evidence="1 2">ATCC 49961</strain>
    </source>
</reference>
<protein>
    <submittedName>
        <fullName evidence="1">Uncharacterized protein</fullName>
    </submittedName>
</protein>
<organism evidence="1 2">
    <name type="scientific">Roseomonas genomospecies 6</name>
    <dbReference type="NCBI Taxonomy" id="214106"/>
    <lineage>
        <taxon>Bacteria</taxon>
        <taxon>Pseudomonadati</taxon>
        <taxon>Pseudomonadota</taxon>
        <taxon>Alphaproteobacteria</taxon>
        <taxon>Acetobacterales</taxon>
        <taxon>Roseomonadaceae</taxon>
        <taxon>Roseomonas</taxon>
    </lineage>
</organism>
<keyword evidence="2" id="KW-1185">Reference proteome</keyword>
<name>A0A9W7KPU6_9PROT</name>
<accession>A0A9W7KPU6</accession>
<evidence type="ECO:0000313" key="1">
    <source>
        <dbReference type="EMBL" id="KAA0677168.1"/>
    </source>
</evidence>